<keyword evidence="10" id="KW-1185">Reference proteome</keyword>
<evidence type="ECO:0000256" key="4">
    <source>
        <dbReference type="ARBA" id="ARBA00022722"/>
    </source>
</evidence>
<dbReference type="InterPro" id="IPR027806">
    <property type="entry name" value="HARBI1_dom"/>
</dbReference>
<reference evidence="9 10" key="1">
    <citation type="journal article" date="2019" name="Commun. Biol.">
        <title>The bagworm genome reveals a unique fibroin gene that provides high tensile strength.</title>
        <authorList>
            <person name="Kono N."/>
            <person name="Nakamura H."/>
            <person name="Ohtoshi R."/>
            <person name="Tomita M."/>
            <person name="Numata K."/>
            <person name="Arakawa K."/>
        </authorList>
    </citation>
    <scope>NUCLEOTIDE SEQUENCE [LARGE SCALE GENOMIC DNA]</scope>
</reference>
<evidence type="ECO:0000256" key="7">
    <source>
        <dbReference type="ARBA" id="ARBA00023242"/>
    </source>
</evidence>
<comment type="subcellular location">
    <subcellularLocation>
        <location evidence="2">Nucleus</location>
    </subcellularLocation>
</comment>
<dbReference type="GO" id="GO:0005634">
    <property type="term" value="C:nucleus"/>
    <property type="evidence" value="ECO:0007669"/>
    <property type="project" value="UniProtKB-SubCell"/>
</dbReference>
<evidence type="ECO:0000256" key="1">
    <source>
        <dbReference type="ARBA" id="ARBA00001968"/>
    </source>
</evidence>
<comment type="similarity">
    <text evidence="3">Belongs to the HARBI1 family.</text>
</comment>
<accession>A0A4C1TJQ0</accession>
<proteinExistence type="inferred from homology"/>
<evidence type="ECO:0000256" key="5">
    <source>
        <dbReference type="ARBA" id="ARBA00022723"/>
    </source>
</evidence>
<dbReference type="GO" id="GO:0046872">
    <property type="term" value="F:metal ion binding"/>
    <property type="evidence" value="ECO:0007669"/>
    <property type="project" value="UniProtKB-KW"/>
</dbReference>
<keyword evidence="7" id="KW-0539">Nucleus</keyword>
<feature type="domain" description="DDE Tnp4" evidence="8">
    <location>
        <begin position="207"/>
        <end position="358"/>
    </location>
</feature>
<protein>
    <submittedName>
        <fullName evidence="9">Nuclease HARBI1</fullName>
    </submittedName>
</protein>
<gene>
    <name evidence="9" type="primary">Harbi1</name>
    <name evidence="9" type="ORF">EVAR_92344_1</name>
</gene>
<keyword evidence="6" id="KW-0378">Hydrolase</keyword>
<dbReference type="GO" id="GO:0004518">
    <property type="term" value="F:nuclease activity"/>
    <property type="evidence" value="ECO:0007669"/>
    <property type="project" value="UniProtKB-KW"/>
</dbReference>
<dbReference type="OrthoDB" id="1681765at2759"/>
<dbReference type="STRING" id="151549.A0A4C1TJQ0"/>
<evidence type="ECO:0000259" key="8">
    <source>
        <dbReference type="Pfam" id="PF13359"/>
    </source>
</evidence>
<dbReference type="PANTHER" id="PTHR22930:SF284">
    <property type="entry name" value="DDE TNP4 DOMAIN-CONTAINING PROTEIN"/>
    <property type="match status" value="1"/>
</dbReference>
<keyword evidence="5" id="KW-0479">Metal-binding</keyword>
<dbReference type="Proteomes" id="UP000299102">
    <property type="component" value="Unassembled WGS sequence"/>
</dbReference>
<comment type="caution">
    <text evidence="9">The sequence shown here is derived from an EMBL/GenBank/DDBJ whole genome shotgun (WGS) entry which is preliminary data.</text>
</comment>
<evidence type="ECO:0000313" key="9">
    <source>
        <dbReference type="EMBL" id="GBP14345.1"/>
    </source>
</evidence>
<name>A0A4C1TJQ0_EUMVA</name>
<dbReference type="GO" id="GO:0016787">
    <property type="term" value="F:hydrolase activity"/>
    <property type="evidence" value="ECO:0007669"/>
    <property type="project" value="UniProtKB-KW"/>
</dbReference>
<evidence type="ECO:0000256" key="3">
    <source>
        <dbReference type="ARBA" id="ARBA00006958"/>
    </source>
</evidence>
<evidence type="ECO:0000256" key="6">
    <source>
        <dbReference type="ARBA" id="ARBA00022801"/>
    </source>
</evidence>
<keyword evidence="4" id="KW-0540">Nuclease</keyword>
<comment type="cofactor">
    <cofactor evidence="1">
        <name>a divalent metal cation</name>
        <dbReference type="ChEBI" id="CHEBI:60240"/>
    </cofactor>
</comment>
<dbReference type="PANTHER" id="PTHR22930">
    <property type="match status" value="1"/>
</dbReference>
<dbReference type="Pfam" id="PF13359">
    <property type="entry name" value="DDE_Tnp_4"/>
    <property type="match status" value="1"/>
</dbReference>
<dbReference type="EMBL" id="BGZK01000063">
    <property type="protein sequence ID" value="GBP14345.1"/>
    <property type="molecule type" value="Genomic_DNA"/>
</dbReference>
<sequence>MLKANTPIHMPFYSMLSLSVSSNKAMDNQTAIRMELNKIILLLAMQCIQKLISARQKKKRKRKIWVRDWISRRQDLGASAQLLTEMRVEDAAGYKNHLRMLPHQFDFLLSQVESAIQKQDTHMRNAIPAKVKLEVTLRYLATGDSLHTLEALYRVGRSTISIFLPEVCEAIYSALKDYIRIPSREDWIRIEHGFRTKWNFPGCVGALDGKHINIFAPDDTSDYYNYKGANSIILLALVDDDYCFSYINVGTNGRASDGGVYQKSNLAQAMENNTLNLPDQSVIVADAAFPLKTYLMKPYQTTPTRREKIFNYRLSRARRIVENAFGILVTRFRVLINAIDMTPKKIDPITLAACALHNWLRKTSDMYITQRCVDFEDIQQGVLIPGAWRAQMRQVLEGLPPTRYNNHASRRAEAIRNTYAQLFETTEAVPWQGHMI</sequence>
<dbReference type="AlphaFoldDB" id="A0A4C1TJQ0"/>
<organism evidence="9 10">
    <name type="scientific">Eumeta variegata</name>
    <name type="common">Bagworm moth</name>
    <name type="synonym">Eumeta japonica</name>
    <dbReference type="NCBI Taxonomy" id="151549"/>
    <lineage>
        <taxon>Eukaryota</taxon>
        <taxon>Metazoa</taxon>
        <taxon>Ecdysozoa</taxon>
        <taxon>Arthropoda</taxon>
        <taxon>Hexapoda</taxon>
        <taxon>Insecta</taxon>
        <taxon>Pterygota</taxon>
        <taxon>Neoptera</taxon>
        <taxon>Endopterygota</taxon>
        <taxon>Lepidoptera</taxon>
        <taxon>Glossata</taxon>
        <taxon>Ditrysia</taxon>
        <taxon>Tineoidea</taxon>
        <taxon>Psychidae</taxon>
        <taxon>Oiketicinae</taxon>
        <taxon>Eumeta</taxon>
    </lineage>
</organism>
<evidence type="ECO:0000313" key="10">
    <source>
        <dbReference type="Proteomes" id="UP000299102"/>
    </source>
</evidence>
<dbReference type="InterPro" id="IPR045249">
    <property type="entry name" value="HARBI1-like"/>
</dbReference>
<evidence type="ECO:0000256" key="2">
    <source>
        <dbReference type="ARBA" id="ARBA00004123"/>
    </source>
</evidence>